<dbReference type="PROSITE" id="PS51892">
    <property type="entry name" value="SUBTILASE"/>
    <property type="match status" value="1"/>
</dbReference>
<feature type="active site" description="Charge relay system" evidence="5">
    <location>
        <position position="254"/>
    </location>
</feature>
<keyword evidence="8" id="KW-0472">Membrane</keyword>
<dbReference type="InterPro" id="IPR036852">
    <property type="entry name" value="Peptidase_S8/S53_dom_sf"/>
</dbReference>
<feature type="transmembrane region" description="Helical" evidence="8">
    <location>
        <begin position="524"/>
        <end position="544"/>
    </location>
</feature>
<keyword evidence="3 5" id="KW-0378">Hydrolase</keyword>
<dbReference type="AlphaFoldDB" id="A0A8H8URL9"/>
<evidence type="ECO:0000259" key="10">
    <source>
        <dbReference type="Pfam" id="PF00082"/>
    </source>
</evidence>
<dbReference type="PRINTS" id="PR00723">
    <property type="entry name" value="SUBTILISIN"/>
</dbReference>
<feature type="transmembrane region" description="Helical" evidence="8">
    <location>
        <begin position="635"/>
        <end position="656"/>
    </location>
</feature>
<evidence type="ECO:0000256" key="7">
    <source>
        <dbReference type="SAM" id="MobiDB-lite"/>
    </source>
</evidence>
<dbReference type="InterPro" id="IPR023828">
    <property type="entry name" value="Peptidase_S8_Ser-AS"/>
</dbReference>
<dbReference type="InterPro" id="IPR015500">
    <property type="entry name" value="Peptidase_S8_subtilisin-rel"/>
</dbReference>
<evidence type="ECO:0000313" key="12">
    <source>
        <dbReference type="Proteomes" id="UP000614610"/>
    </source>
</evidence>
<dbReference type="FunFam" id="3.40.50.200:FF:000007">
    <property type="entry name" value="Subtilisin-like serine protease"/>
    <property type="match status" value="1"/>
</dbReference>
<dbReference type="PANTHER" id="PTHR43806">
    <property type="entry name" value="PEPTIDASE S8"/>
    <property type="match status" value="1"/>
</dbReference>
<protein>
    <submittedName>
        <fullName evidence="11">Serine protease</fullName>
    </submittedName>
</protein>
<evidence type="ECO:0000256" key="6">
    <source>
        <dbReference type="RuleBase" id="RU003355"/>
    </source>
</evidence>
<feature type="chain" id="PRO_5034293298" evidence="9">
    <location>
        <begin position="21"/>
        <end position="701"/>
    </location>
</feature>
<keyword evidence="8" id="KW-0812">Transmembrane</keyword>
<evidence type="ECO:0000256" key="9">
    <source>
        <dbReference type="SAM" id="SignalP"/>
    </source>
</evidence>
<proteinExistence type="inferred from homology"/>
<accession>A0A8H8URL9</accession>
<evidence type="ECO:0000256" key="4">
    <source>
        <dbReference type="ARBA" id="ARBA00022825"/>
    </source>
</evidence>
<evidence type="ECO:0000313" key="11">
    <source>
        <dbReference type="EMBL" id="KAF3197275.1"/>
    </source>
</evidence>
<feature type="transmembrane region" description="Helical" evidence="8">
    <location>
        <begin position="565"/>
        <end position="588"/>
    </location>
</feature>
<dbReference type="PANTHER" id="PTHR43806:SF11">
    <property type="entry name" value="CEREVISIN-RELATED"/>
    <property type="match status" value="1"/>
</dbReference>
<feature type="active site" description="Charge relay system" evidence="5">
    <location>
        <position position="285"/>
    </location>
</feature>
<dbReference type="InterPro" id="IPR022398">
    <property type="entry name" value="Peptidase_S8_His-AS"/>
</dbReference>
<dbReference type="Pfam" id="PF00082">
    <property type="entry name" value="Peptidase_S8"/>
    <property type="match status" value="1"/>
</dbReference>
<dbReference type="GO" id="GO:0006508">
    <property type="term" value="P:proteolysis"/>
    <property type="evidence" value="ECO:0007669"/>
    <property type="project" value="UniProtKB-KW"/>
</dbReference>
<keyword evidence="2 5" id="KW-0645">Protease</keyword>
<dbReference type="PROSITE" id="PS00136">
    <property type="entry name" value="SUBTILASE_ASP"/>
    <property type="match status" value="1"/>
</dbReference>
<feature type="region of interest" description="Disordered" evidence="7">
    <location>
        <begin position="49"/>
        <end position="68"/>
    </location>
</feature>
<feature type="domain" description="Peptidase S8/S53" evidence="10">
    <location>
        <begin position="245"/>
        <end position="501"/>
    </location>
</feature>
<dbReference type="InterPro" id="IPR034193">
    <property type="entry name" value="PCSK9_ProteinaseK-like"/>
</dbReference>
<dbReference type="OrthoDB" id="206201at2759"/>
<organism evidence="11 12">
    <name type="scientific">Orbilia oligospora</name>
    <name type="common">Nematode-trapping fungus</name>
    <name type="synonym">Arthrobotrys oligospora</name>
    <dbReference type="NCBI Taxonomy" id="2813651"/>
    <lineage>
        <taxon>Eukaryota</taxon>
        <taxon>Fungi</taxon>
        <taxon>Dikarya</taxon>
        <taxon>Ascomycota</taxon>
        <taxon>Pezizomycotina</taxon>
        <taxon>Orbiliomycetes</taxon>
        <taxon>Orbiliales</taxon>
        <taxon>Orbiliaceae</taxon>
        <taxon>Orbilia</taxon>
    </lineage>
</organism>
<dbReference type="InterPro" id="IPR000209">
    <property type="entry name" value="Peptidase_S8/S53_dom"/>
</dbReference>
<dbReference type="PROSITE" id="PS00137">
    <property type="entry name" value="SUBTILASE_HIS"/>
    <property type="match status" value="1"/>
</dbReference>
<sequence length="701" mass="76412">MKSIIISTTLFLATLQSASTLPTEPPTKRWYRSGDKIAAIAHNIKTLPPATKPCLTPQSHAKDPKDDDPISEYLVVMTEDEKRPWPVIFDEMGYNATRVKEPRDVHKFLAFDEQLGDSSYIRFQTEEGIRIDTFGKSIRAFTMKMRESEAEGMADAENIGSLEKNGLVYASVMPQDEEDLAVEAAYNLTSWDEEHIFEKRQNGRIRTQNTAPWNLQRVSSANRVNAQGRRATDLNYNYRFDQSGGAGVDVYVLDTGINTAHTEFGGRASMGFTGYGNNFNDDGGHGTHCSGTIGGTRFGVSKNVNLIGAKVLPGRGPGTFAAILGGLEFAYRRHLQRMKDPNFKGSVVSMSLGGNGRATGALRAMEKGIQAGMHFSVAAGNDNADACNFWPAGFSAQIPIITVGATDINDNRARFSNFGRCVDIHAPGVAIISSHNRGPQSITSMQGTSMACPAVSGMIAEELVKNPNLKLNPRGMKQLILSKAIRGVVRGTNNAPNMLNNGLSSSDYFELSPSNHFRHLTPKKIYLCPSKLAFAAAATTMFEFTRFTSPKTATAWSGAGIGKPFGLTLSTFVHSIVTLIVSIIINITDANEPGNDYGEGTGWVVMIPGPAIVFLWSIIFMFVCKYSYFSPALALGTYLIFAMGVIAEGIVTALLYEWHDIAWLPSIFIITLGLNCAVFFIYSCIAIHRKSHVKDIALDTA</sequence>
<evidence type="ECO:0000256" key="3">
    <source>
        <dbReference type="ARBA" id="ARBA00022801"/>
    </source>
</evidence>
<evidence type="ECO:0000256" key="8">
    <source>
        <dbReference type="SAM" id="Phobius"/>
    </source>
</evidence>
<dbReference type="GO" id="GO:0004252">
    <property type="term" value="F:serine-type endopeptidase activity"/>
    <property type="evidence" value="ECO:0007669"/>
    <property type="project" value="UniProtKB-UniRule"/>
</dbReference>
<comment type="similarity">
    <text evidence="1 5 6">Belongs to the peptidase S8 family.</text>
</comment>
<gene>
    <name evidence="11" type="primary">SUB8_1</name>
    <name evidence="11" type="ORF">TWF679_003447</name>
</gene>
<evidence type="ECO:0000256" key="5">
    <source>
        <dbReference type="PROSITE-ProRule" id="PRU01240"/>
    </source>
</evidence>
<comment type="caution">
    <text evidence="11">The sequence shown here is derived from an EMBL/GenBank/DDBJ whole genome shotgun (WGS) entry which is preliminary data.</text>
</comment>
<keyword evidence="9" id="KW-0732">Signal</keyword>
<reference evidence="11" key="1">
    <citation type="submission" date="2019-06" db="EMBL/GenBank/DDBJ databases">
        <authorList>
            <person name="Palmer J.M."/>
        </authorList>
    </citation>
    <scope>NUCLEOTIDE SEQUENCE</scope>
    <source>
        <strain evidence="11">TWF679</strain>
    </source>
</reference>
<dbReference type="PROSITE" id="PS00138">
    <property type="entry name" value="SUBTILASE_SER"/>
    <property type="match status" value="1"/>
</dbReference>
<evidence type="ECO:0000256" key="1">
    <source>
        <dbReference type="ARBA" id="ARBA00011073"/>
    </source>
</evidence>
<dbReference type="Gene3D" id="3.40.50.200">
    <property type="entry name" value="Peptidase S8/S53 domain"/>
    <property type="match status" value="1"/>
</dbReference>
<dbReference type="SUPFAM" id="SSF52743">
    <property type="entry name" value="Subtilisin-like"/>
    <property type="match status" value="1"/>
</dbReference>
<dbReference type="CDD" id="cd04077">
    <property type="entry name" value="Peptidases_S8_PCSK9_ProteinaseK_like"/>
    <property type="match status" value="1"/>
</dbReference>
<name>A0A8H8URL9_ORBOL</name>
<feature type="transmembrane region" description="Helical" evidence="8">
    <location>
        <begin position="600"/>
        <end position="623"/>
    </location>
</feature>
<feature type="active site" description="Charge relay system" evidence="5">
    <location>
        <position position="449"/>
    </location>
</feature>
<feature type="transmembrane region" description="Helical" evidence="8">
    <location>
        <begin position="662"/>
        <end position="685"/>
    </location>
</feature>
<feature type="signal peptide" evidence="9">
    <location>
        <begin position="1"/>
        <end position="20"/>
    </location>
</feature>
<keyword evidence="4 5" id="KW-0720">Serine protease</keyword>
<evidence type="ECO:0000256" key="2">
    <source>
        <dbReference type="ARBA" id="ARBA00022670"/>
    </source>
</evidence>
<dbReference type="EMBL" id="WIWT01000170">
    <property type="protein sequence ID" value="KAF3197275.1"/>
    <property type="molecule type" value="Genomic_DNA"/>
</dbReference>
<keyword evidence="8" id="KW-1133">Transmembrane helix</keyword>
<dbReference type="InterPro" id="IPR023827">
    <property type="entry name" value="Peptidase_S8_Asp-AS"/>
</dbReference>
<dbReference type="InterPro" id="IPR050131">
    <property type="entry name" value="Peptidase_S8_subtilisin-like"/>
</dbReference>
<dbReference type="Proteomes" id="UP000614610">
    <property type="component" value="Unassembled WGS sequence"/>
</dbReference>